<dbReference type="OrthoDB" id="10257085at2759"/>
<sequence>MHIIFHVLVIVAIFTFSIHCQGGGGSRGSGGGGGGGGGRSGSSKDFIYLLYKIFDYENRFVREKQVVEKSDEEQVVAKSNEEQVVEKSNEKQIVEKSDEYYGTVLLSLAGILLAMHIVESIYMWVQPNNTSQPSNVIFVNEVDSTGNESNVDNLDSLFSSGQWMSRYFQYKQWHGPHLFSLFFNHKQQKVTGSGEDDAENFCNYVVRQAPKTPKGLVFLQPWGSLRHASNVAFLCLQASEMNINKQQYVDFATQQINYILGDSGRSYVIGFGQNYPQRPHHVSSSCPDRPAVCNWDAFSNPNPNPQLLIGALVGGPDQNDNYEDRRDDYVMNEVTTDYNAGFQSVVAGLLHRQLKV</sequence>
<dbReference type="GO" id="GO:0008810">
    <property type="term" value="F:cellulase activity"/>
    <property type="evidence" value="ECO:0007669"/>
    <property type="project" value="UniProtKB-EC"/>
</dbReference>
<dbReference type="SUPFAM" id="SSF48208">
    <property type="entry name" value="Six-hairpin glycosidases"/>
    <property type="match status" value="1"/>
</dbReference>
<organism evidence="11 12">
    <name type="scientific">Adineta steineri</name>
    <dbReference type="NCBI Taxonomy" id="433720"/>
    <lineage>
        <taxon>Eukaryota</taxon>
        <taxon>Metazoa</taxon>
        <taxon>Spiralia</taxon>
        <taxon>Gnathifera</taxon>
        <taxon>Rotifera</taxon>
        <taxon>Eurotatoria</taxon>
        <taxon>Bdelloidea</taxon>
        <taxon>Adinetida</taxon>
        <taxon>Adinetidae</taxon>
        <taxon>Adineta</taxon>
    </lineage>
</organism>
<evidence type="ECO:0000256" key="2">
    <source>
        <dbReference type="ARBA" id="ARBA00007072"/>
    </source>
</evidence>
<evidence type="ECO:0000313" key="11">
    <source>
        <dbReference type="EMBL" id="CAF0940393.1"/>
    </source>
</evidence>
<evidence type="ECO:0000259" key="10">
    <source>
        <dbReference type="Pfam" id="PF00759"/>
    </source>
</evidence>
<feature type="domain" description="Glycoside hydrolase family 9" evidence="10">
    <location>
        <begin position="168"/>
        <end position="345"/>
    </location>
</feature>
<dbReference type="InterPro" id="IPR008928">
    <property type="entry name" value="6-hairpin_glycosidase_sf"/>
</dbReference>
<evidence type="ECO:0000256" key="1">
    <source>
        <dbReference type="ARBA" id="ARBA00000966"/>
    </source>
</evidence>
<dbReference type="Pfam" id="PF00759">
    <property type="entry name" value="Glyco_hydro_9"/>
    <property type="match status" value="1"/>
</dbReference>
<dbReference type="Gene3D" id="1.50.10.10">
    <property type="match status" value="1"/>
</dbReference>
<keyword evidence="3 8" id="KW-0378">Hydrolase</keyword>
<dbReference type="PANTHER" id="PTHR22298">
    <property type="entry name" value="ENDO-1,4-BETA-GLUCANASE"/>
    <property type="match status" value="1"/>
</dbReference>
<comment type="caution">
    <text evidence="11">The sequence shown here is derived from an EMBL/GenBank/DDBJ whole genome shotgun (WGS) entry which is preliminary data.</text>
</comment>
<protein>
    <recommendedName>
        <fullName evidence="9">Endoglucanase</fullName>
        <ecNumber evidence="9">3.2.1.4</ecNumber>
    </recommendedName>
</protein>
<evidence type="ECO:0000256" key="4">
    <source>
        <dbReference type="ARBA" id="ARBA00023001"/>
    </source>
</evidence>
<reference evidence="11" key="1">
    <citation type="submission" date="2021-02" db="EMBL/GenBank/DDBJ databases">
        <authorList>
            <person name="Nowell W R."/>
        </authorList>
    </citation>
    <scope>NUCLEOTIDE SEQUENCE</scope>
</reference>
<feature type="active site" evidence="8">
    <location>
        <position position="333"/>
    </location>
</feature>
<gene>
    <name evidence="11" type="ORF">VCS650_LOCUS11463</name>
</gene>
<accession>A0A814CI36</accession>
<feature type="active site" evidence="8">
    <location>
        <position position="324"/>
    </location>
</feature>
<comment type="catalytic activity">
    <reaction evidence="1 9">
        <text>Endohydrolysis of (1-&gt;4)-beta-D-glucosidic linkages in cellulose, lichenin and cereal beta-D-glucans.</text>
        <dbReference type="EC" id="3.2.1.4"/>
    </reaction>
</comment>
<dbReference type="InterPro" id="IPR012341">
    <property type="entry name" value="6hp_glycosidase-like_sf"/>
</dbReference>
<dbReference type="GO" id="GO:0030245">
    <property type="term" value="P:cellulose catabolic process"/>
    <property type="evidence" value="ECO:0007669"/>
    <property type="project" value="UniProtKB-KW"/>
</dbReference>
<comment type="similarity">
    <text evidence="2 8 9">Belongs to the glycosyl hydrolase 9 (cellulase E) family.</text>
</comment>
<feature type="signal peptide" evidence="9">
    <location>
        <begin position="1"/>
        <end position="20"/>
    </location>
</feature>
<name>A0A814CI36_9BILA</name>
<evidence type="ECO:0000313" key="12">
    <source>
        <dbReference type="Proteomes" id="UP000663891"/>
    </source>
</evidence>
<dbReference type="AlphaFoldDB" id="A0A814CI36"/>
<keyword evidence="5 8" id="KW-0119">Carbohydrate metabolism</keyword>
<evidence type="ECO:0000256" key="6">
    <source>
        <dbReference type="ARBA" id="ARBA00023295"/>
    </source>
</evidence>
<dbReference type="InterPro" id="IPR001701">
    <property type="entry name" value="Glyco_hydro_9"/>
</dbReference>
<evidence type="ECO:0000256" key="9">
    <source>
        <dbReference type="RuleBase" id="RU361166"/>
    </source>
</evidence>
<dbReference type="Proteomes" id="UP000663891">
    <property type="component" value="Unassembled WGS sequence"/>
</dbReference>
<dbReference type="InterPro" id="IPR033126">
    <property type="entry name" value="Glyco_hydro_9_Asp/Glu_AS"/>
</dbReference>
<feature type="chain" id="PRO_5033101220" description="Endoglucanase" evidence="9">
    <location>
        <begin position="21"/>
        <end position="356"/>
    </location>
</feature>
<proteinExistence type="inferred from homology"/>
<keyword evidence="6 8" id="KW-0326">Glycosidase</keyword>
<dbReference type="EC" id="3.2.1.4" evidence="9"/>
<evidence type="ECO:0000256" key="8">
    <source>
        <dbReference type="PROSITE-ProRule" id="PRU10060"/>
    </source>
</evidence>
<evidence type="ECO:0000256" key="5">
    <source>
        <dbReference type="ARBA" id="ARBA00023277"/>
    </source>
</evidence>
<keyword evidence="7 8" id="KW-0624">Polysaccharide degradation</keyword>
<evidence type="ECO:0000256" key="3">
    <source>
        <dbReference type="ARBA" id="ARBA00022801"/>
    </source>
</evidence>
<evidence type="ECO:0000256" key="7">
    <source>
        <dbReference type="ARBA" id="ARBA00023326"/>
    </source>
</evidence>
<keyword evidence="4 9" id="KW-0136">Cellulose degradation</keyword>
<keyword evidence="9" id="KW-0732">Signal</keyword>
<dbReference type="EMBL" id="CAJNON010000085">
    <property type="protein sequence ID" value="CAF0940393.1"/>
    <property type="molecule type" value="Genomic_DNA"/>
</dbReference>
<dbReference type="PROSITE" id="PS00698">
    <property type="entry name" value="GH9_3"/>
    <property type="match status" value="1"/>
</dbReference>